<feature type="transmembrane region" description="Helical" evidence="1">
    <location>
        <begin position="273"/>
        <end position="295"/>
    </location>
</feature>
<keyword evidence="1" id="KW-0472">Membrane</keyword>
<comment type="caution">
    <text evidence="2">The sequence shown here is derived from an EMBL/GenBank/DDBJ whole genome shotgun (WGS) entry which is preliminary data.</text>
</comment>
<evidence type="ECO:0008006" key="4">
    <source>
        <dbReference type="Google" id="ProtNLM"/>
    </source>
</evidence>
<keyword evidence="3" id="KW-1185">Reference proteome</keyword>
<feature type="transmembrane region" description="Helical" evidence="1">
    <location>
        <begin position="331"/>
        <end position="349"/>
    </location>
</feature>
<dbReference type="EMBL" id="NKXO01000002">
    <property type="protein sequence ID" value="PKQ70824.1"/>
    <property type="molecule type" value="Genomic_DNA"/>
</dbReference>
<evidence type="ECO:0000313" key="3">
    <source>
        <dbReference type="Proteomes" id="UP000233387"/>
    </source>
</evidence>
<keyword evidence="1" id="KW-0812">Transmembrane</keyword>
<proteinExistence type="predicted"/>
<accession>A0A2N3IKJ8</accession>
<sequence length="405" mass="47949">MKLLHKFNFWALPIAGISLAIWIWLTQNGFGLTTDAKAYLYAAESFRKQGELLTPQGYYTNWTPLFPFLLSFMPVKVLFGATLLLNLFLLYWLVHQTIINRFWQTICYLHTSLSVVLVMVHFFVWSEALFLTFLLAITILFLQMLEKERSAFFYSLILLSNLLCLQRMAGIFFVIAFALLFAYYFSWEKAFRYFVLSSLGLGLWLVRNSFLQGKPDFLENIWAVTMSESFIGYAESFVKLFVPTYDMSSWLVIVMFIVILIGSGILSANERTLFVLFFLFFFYFAVMLALSMNIPFESDRYASPVMPFLQIIFWKRLNTFEGEKEKFRSKFRYFIMIVVIAYNLFRTYWNVQQWYYFPPLEMYKATHHKFWHIRQGYFANYAHAKPKPLHFQPSASSNQDFLNIC</sequence>
<feature type="transmembrane region" description="Helical" evidence="1">
    <location>
        <begin position="248"/>
        <end position="266"/>
    </location>
</feature>
<protein>
    <recommendedName>
        <fullName evidence="4">Dolichyl-phosphate-mannose-protein mannosyltransferase</fullName>
    </recommendedName>
</protein>
<reference evidence="2 3" key="1">
    <citation type="submission" date="2017-06" db="EMBL/GenBank/DDBJ databases">
        <title>Raineya orbicola gen. nov., sp. nov. a slightly thermophilic bacterium of the phylum Bacteroidetes and the description of Raineyaceae fam. nov.</title>
        <authorList>
            <person name="Albuquerque L."/>
            <person name="Polonia A.R.M."/>
            <person name="Barroso C."/>
            <person name="Froufe H.J.C."/>
            <person name="Lage O."/>
            <person name="Lobo-Da-Cunha A."/>
            <person name="Egas C."/>
            <person name="Da Costa M.S."/>
        </authorList>
    </citation>
    <scope>NUCLEOTIDE SEQUENCE [LARGE SCALE GENOMIC DNA]</scope>
    <source>
        <strain evidence="2 3">SPSPC-11</strain>
    </source>
</reference>
<feature type="transmembrane region" description="Helical" evidence="1">
    <location>
        <begin position="191"/>
        <end position="210"/>
    </location>
</feature>
<feature type="transmembrane region" description="Helical" evidence="1">
    <location>
        <begin position="68"/>
        <end position="94"/>
    </location>
</feature>
<feature type="transmembrane region" description="Helical" evidence="1">
    <location>
        <begin position="7"/>
        <end position="25"/>
    </location>
</feature>
<feature type="transmembrane region" description="Helical" evidence="1">
    <location>
        <begin position="129"/>
        <end position="145"/>
    </location>
</feature>
<evidence type="ECO:0000256" key="1">
    <source>
        <dbReference type="SAM" id="Phobius"/>
    </source>
</evidence>
<gene>
    <name evidence="2" type="ORF">Rain11_0170</name>
</gene>
<organism evidence="2 3">
    <name type="scientific">Raineya orbicola</name>
    <dbReference type="NCBI Taxonomy" id="2016530"/>
    <lineage>
        <taxon>Bacteria</taxon>
        <taxon>Pseudomonadati</taxon>
        <taxon>Bacteroidota</taxon>
        <taxon>Cytophagia</taxon>
        <taxon>Cytophagales</taxon>
        <taxon>Raineyaceae</taxon>
        <taxon>Raineya</taxon>
    </lineage>
</organism>
<dbReference type="AlphaFoldDB" id="A0A2N3IKJ8"/>
<evidence type="ECO:0000313" key="2">
    <source>
        <dbReference type="EMBL" id="PKQ70824.1"/>
    </source>
</evidence>
<name>A0A2N3IKJ8_9BACT</name>
<dbReference type="Proteomes" id="UP000233387">
    <property type="component" value="Unassembled WGS sequence"/>
</dbReference>
<feature type="transmembrane region" description="Helical" evidence="1">
    <location>
        <begin position="152"/>
        <end position="185"/>
    </location>
</feature>
<keyword evidence="1" id="KW-1133">Transmembrane helix</keyword>